<reference evidence="5 6" key="1">
    <citation type="submission" date="2023-08" db="EMBL/GenBank/DDBJ databases">
        <title>Functional and genomic diversity of the sorghum phyllosphere microbiome.</title>
        <authorList>
            <person name="Shade A."/>
        </authorList>
    </citation>
    <scope>NUCLEOTIDE SEQUENCE [LARGE SCALE GENOMIC DNA]</scope>
    <source>
        <strain evidence="5 6">SORGH_AS_0335</strain>
    </source>
</reference>
<dbReference type="InterPro" id="IPR028349">
    <property type="entry name" value="PafC-like"/>
</dbReference>
<dbReference type="InterPro" id="IPR018356">
    <property type="entry name" value="Tscrpt_reg_HTH_DeoR_CS"/>
</dbReference>
<dbReference type="PANTHER" id="PTHR34580:SF1">
    <property type="entry name" value="PROTEIN PAFC"/>
    <property type="match status" value="1"/>
</dbReference>
<protein>
    <submittedName>
        <fullName evidence="5">DNA-binding transcriptional regulator YafY</fullName>
    </submittedName>
</protein>
<evidence type="ECO:0000256" key="3">
    <source>
        <dbReference type="ARBA" id="ARBA00023163"/>
    </source>
</evidence>
<keyword evidence="1" id="KW-0805">Transcription regulation</keyword>
<dbReference type="InterPro" id="IPR057727">
    <property type="entry name" value="WCX_dom"/>
</dbReference>
<keyword evidence="3" id="KW-0804">Transcription</keyword>
<dbReference type="InterPro" id="IPR036388">
    <property type="entry name" value="WH-like_DNA-bd_sf"/>
</dbReference>
<organism evidence="5 6">
    <name type="scientific">Paracidovorax wautersii</name>
    <dbReference type="NCBI Taxonomy" id="1177982"/>
    <lineage>
        <taxon>Bacteria</taxon>
        <taxon>Pseudomonadati</taxon>
        <taxon>Pseudomonadota</taxon>
        <taxon>Betaproteobacteria</taxon>
        <taxon>Burkholderiales</taxon>
        <taxon>Comamonadaceae</taxon>
        <taxon>Paracidovorax</taxon>
    </lineage>
</organism>
<dbReference type="InterPro" id="IPR001034">
    <property type="entry name" value="DeoR_HTH"/>
</dbReference>
<sequence>MRASRLLSLQMLLETRGRMSARALAQELQVSVRTLHRDVDQLSAAGVPIYADRGRHGGFALLPGWRTTLTGLTPAEAQAVFLSGLPGPAADLGLAGDVASAQLKLLAALPAAWRGAAQSVSGRLHLDPIGWYRDGEATPHLVTVAAGVWQERQLAMRYASWSGTAERTVAPLGLVLKAGLWYLVALSDGGALRTYRISAIQSAALTDLPVPRPPGFDLPAHWARSLRAFEERLHTGHADVLATERGLARLEDLTSAIARAVRQAREQPSRRRDGRVAVRLPIESIAHACGQLLPLAPDVEVVRPAALRRAVVQRLRTALESYGGA</sequence>
<accession>A0ABU1IAI3</accession>
<dbReference type="PANTHER" id="PTHR34580">
    <property type="match status" value="1"/>
</dbReference>
<dbReference type="SUPFAM" id="SSF46785">
    <property type="entry name" value="Winged helix' DNA-binding domain"/>
    <property type="match status" value="1"/>
</dbReference>
<dbReference type="GO" id="GO:0003677">
    <property type="term" value="F:DNA binding"/>
    <property type="evidence" value="ECO:0007669"/>
    <property type="project" value="UniProtKB-KW"/>
</dbReference>
<keyword evidence="2 5" id="KW-0238">DNA-binding</keyword>
<name>A0ABU1IAI3_9BURK</name>
<proteinExistence type="predicted"/>
<comment type="caution">
    <text evidence="5">The sequence shown here is derived from an EMBL/GenBank/DDBJ whole genome shotgun (WGS) entry which is preliminary data.</text>
</comment>
<dbReference type="InterPro" id="IPR026881">
    <property type="entry name" value="WYL_dom"/>
</dbReference>
<evidence type="ECO:0000259" key="4">
    <source>
        <dbReference type="PROSITE" id="PS51000"/>
    </source>
</evidence>
<dbReference type="PIRSF" id="PIRSF016838">
    <property type="entry name" value="PafC"/>
    <property type="match status" value="1"/>
</dbReference>
<dbReference type="Pfam" id="PF25583">
    <property type="entry name" value="WCX"/>
    <property type="match status" value="1"/>
</dbReference>
<dbReference type="InterPro" id="IPR013196">
    <property type="entry name" value="HTH_11"/>
</dbReference>
<evidence type="ECO:0000256" key="1">
    <source>
        <dbReference type="ARBA" id="ARBA00023015"/>
    </source>
</evidence>
<dbReference type="PROSITE" id="PS51000">
    <property type="entry name" value="HTH_DEOR_2"/>
    <property type="match status" value="1"/>
</dbReference>
<evidence type="ECO:0000313" key="6">
    <source>
        <dbReference type="Proteomes" id="UP001267710"/>
    </source>
</evidence>
<dbReference type="Gene3D" id="1.10.10.10">
    <property type="entry name" value="Winged helix-like DNA-binding domain superfamily/Winged helix DNA-binding domain"/>
    <property type="match status" value="1"/>
</dbReference>
<gene>
    <name evidence="5" type="ORF">QE399_001546</name>
</gene>
<dbReference type="PROSITE" id="PS00894">
    <property type="entry name" value="HTH_DEOR_1"/>
    <property type="match status" value="1"/>
</dbReference>
<dbReference type="InterPro" id="IPR051534">
    <property type="entry name" value="CBASS_pafABC_assoc_protein"/>
</dbReference>
<dbReference type="Pfam" id="PF13280">
    <property type="entry name" value="WYL"/>
    <property type="match status" value="1"/>
</dbReference>
<dbReference type="RefSeq" id="WP_309827716.1">
    <property type="nucleotide sequence ID" value="NZ_JAVIZX010000001.1"/>
</dbReference>
<feature type="domain" description="HTH deoR-type" evidence="4">
    <location>
        <begin position="2"/>
        <end position="61"/>
    </location>
</feature>
<dbReference type="Pfam" id="PF08279">
    <property type="entry name" value="HTH_11"/>
    <property type="match status" value="1"/>
</dbReference>
<dbReference type="PROSITE" id="PS52050">
    <property type="entry name" value="WYL"/>
    <property type="match status" value="1"/>
</dbReference>
<dbReference type="EMBL" id="JAVIZX010000001">
    <property type="protein sequence ID" value="MDR6213857.1"/>
    <property type="molecule type" value="Genomic_DNA"/>
</dbReference>
<evidence type="ECO:0000313" key="5">
    <source>
        <dbReference type="EMBL" id="MDR6213857.1"/>
    </source>
</evidence>
<keyword evidence="6" id="KW-1185">Reference proteome</keyword>
<dbReference type="InterPro" id="IPR036390">
    <property type="entry name" value="WH_DNA-bd_sf"/>
</dbReference>
<dbReference type="Proteomes" id="UP001267710">
    <property type="component" value="Unassembled WGS sequence"/>
</dbReference>
<evidence type="ECO:0000256" key="2">
    <source>
        <dbReference type="ARBA" id="ARBA00023125"/>
    </source>
</evidence>